<evidence type="ECO:0000313" key="1">
    <source>
        <dbReference type="EMBL" id="KNZ63068.1"/>
    </source>
</evidence>
<name>A0A0L6VQS6_9BASI</name>
<sequence>MELNELDDMVDTAVFHLKPLRTEAEFFFPRSKFSQIIYNYLLTDRDLQPRIL</sequence>
<dbReference type="VEuPathDB" id="FungiDB:VP01_1191g5"/>
<dbReference type="AlphaFoldDB" id="A0A0L6VQS6"/>
<dbReference type="EMBL" id="LAVV01002132">
    <property type="protein sequence ID" value="KNZ63068.1"/>
    <property type="molecule type" value="Genomic_DNA"/>
</dbReference>
<reference evidence="1 2" key="1">
    <citation type="submission" date="2015-08" db="EMBL/GenBank/DDBJ databases">
        <title>Next Generation Sequencing and Analysis of the Genome of Puccinia sorghi L Schw, the Causal Agent of Maize Common Rust.</title>
        <authorList>
            <person name="Rochi L."/>
            <person name="Burguener G."/>
            <person name="Darino M."/>
            <person name="Turjanski A."/>
            <person name="Kreff E."/>
            <person name="Dieguez M.J."/>
            <person name="Sacco F."/>
        </authorList>
    </citation>
    <scope>NUCLEOTIDE SEQUENCE [LARGE SCALE GENOMIC DNA]</scope>
    <source>
        <strain evidence="1 2">RO10H11247</strain>
    </source>
</reference>
<evidence type="ECO:0000313" key="2">
    <source>
        <dbReference type="Proteomes" id="UP000037035"/>
    </source>
</evidence>
<accession>A0A0L6VQS6</accession>
<comment type="caution">
    <text evidence="1">The sequence shown here is derived from an EMBL/GenBank/DDBJ whole genome shotgun (WGS) entry which is preliminary data.</text>
</comment>
<dbReference type="Proteomes" id="UP000037035">
    <property type="component" value="Unassembled WGS sequence"/>
</dbReference>
<proteinExistence type="predicted"/>
<gene>
    <name evidence="1" type="ORF">VP01_1191g5</name>
</gene>
<organism evidence="1 2">
    <name type="scientific">Puccinia sorghi</name>
    <dbReference type="NCBI Taxonomy" id="27349"/>
    <lineage>
        <taxon>Eukaryota</taxon>
        <taxon>Fungi</taxon>
        <taxon>Dikarya</taxon>
        <taxon>Basidiomycota</taxon>
        <taxon>Pucciniomycotina</taxon>
        <taxon>Pucciniomycetes</taxon>
        <taxon>Pucciniales</taxon>
        <taxon>Pucciniaceae</taxon>
        <taxon>Puccinia</taxon>
    </lineage>
</organism>
<protein>
    <submittedName>
        <fullName evidence="1">Uncharacterized protein</fullName>
    </submittedName>
</protein>
<keyword evidence="2" id="KW-1185">Reference proteome</keyword>